<keyword evidence="3" id="KW-0804">Transcription</keyword>
<accession>A0ABS9H0W6</accession>
<sequence>MTSKKEHIISATAELIHAKGYESTKLSDILKAADIGKGQFYHYFSSKKDLGISVVDQYVQTWEQNLIEAILQSDKPSTDKLNEMLDWAVSYHESIGEFHGCPFGNLALEMSEHDEIFRTKINALFEKWIRSLENVLEDIVGGEKALMQAQAIVAQLEGGILLMKNFQDLSILRNIAENIRAQYI</sequence>
<evidence type="ECO:0000313" key="6">
    <source>
        <dbReference type="EMBL" id="MCF6138647.1"/>
    </source>
</evidence>
<dbReference type="Pfam" id="PF00440">
    <property type="entry name" value="TetR_N"/>
    <property type="match status" value="1"/>
</dbReference>
<comment type="caution">
    <text evidence="6">The sequence shown here is derived from an EMBL/GenBank/DDBJ whole genome shotgun (WGS) entry which is preliminary data.</text>
</comment>
<dbReference type="Gene3D" id="1.10.357.10">
    <property type="entry name" value="Tetracycline Repressor, domain 2"/>
    <property type="match status" value="1"/>
</dbReference>
<protein>
    <submittedName>
        <fullName evidence="6">TetR/AcrR family transcriptional regulator</fullName>
    </submittedName>
</protein>
<dbReference type="InterPro" id="IPR036271">
    <property type="entry name" value="Tet_transcr_reg_TetR-rel_C_sf"/>
</dbReference>
<proteinExistence type="predicted"/>
<gene>
    <name evidence="6" type="ORF">L2716_12990</name>
</gene>
<dbReference type="RefSeq" id="WP_236336009.1">
    <property type="nucleotide sequence ID" value="NZ_JAKIJS010000001.1"/>
</dbReference>
<evidence type="ECO:0000256" key="1">
    <source>
        <dbReference type="ARBA" id="ARBA00023015"/>
    </source>
</evidence>
<keyword evidence="1" id="KW-0805">Transcription regulation</keyword>
<evidence type="ECO:0000313" key="7">
    <source>
        <dbReference type="Proteomes" id="UP001649381"/>
    </source>
</evidence>
<dbReference type="PROSITE" id="PS50977">
    <property type="entry name" value="HTH_TETR_2"/>
    <property type="match status" value="1"/>
</dbReference>
<feature type="DNA-binding region" description="H-T-H motif" evidence="4">
    <location>
        <begin position="25"/>
        <end position="44"/>
    </location>
</feature>
<dbReference type="SUPFAM" id="SSF46689">
    <property type="entry name" value="Homeodomain-like"/>
    <property type="match status" value="1"/>
</dbReference>
<dbReference type="InterPro" id="IPR054156">
    <property type="entry name" value="YxaF_TetR_C"/>
</dbReference>
<feature type="domain" description="HTH tetR-type" evidence="5">
    <location>
        <begin position="2"/>
        <end position="62"/>
    </location>
</feature>
<dbReference type="InterPro" id="IPR009057">
    <property type="entry name" value="Homeodomain-like_sf"/>
</dbReference>
<evidence type="ECO:0000256" key="4">
    <source>
        <dbReference type="PROSITE-ProRule" id="PRU00335"/>
    </source>
</evidence>
<evidence type="ECO:0000256" key="2">
    <source>
        <dbReference type="ARBA" id="ARBA00023125"/>
    </source>
</evidence>
<dbReference type="PRINTS" id="PR00455">
    <property type="entry name" value="HTHTETR"/>
</dbReference>
<organism evidence="6 7">
    <name type="scientific">Pseudalkalibacillus berkeleyi</name>
    <dbReference type="NCBI Taxonomy" id="1069813"/>
    <lineage>
        <taxon>Bacteria</taxon>
        <taxon>Bacillati</taxon>
        <taxon>Bacillota</taxon>
        <taxon>Bacilli</taxon>
        <taxon>Bacillales</taxon>
        <taxon>Fictibacillaceae</taxon>
        <taxon>Pseudalkalibacillus</taxon>
    </lineage>
</organism>
<reference evidence="6 7" key="1">
    <citation type="submission" date="2022-01" db="EMBL/GenBank/DDBJ databases">
        <title>Alkalihalobacillus sp. EGI L200015, a novel bacterium isolated from a salt lake sediment.</title>
        <authorList>
            <person name="Gao L."/>
            <person name="Fang B.-Z."/>
            <person name="Li W.-J."/>
        </authorList>
    </citation>
    <scope>NUCLEOTIDE SEQUENCE [LARGE SCALE GENOMIC DNA]</scope>
    <source>
        <strain evidence="6 7">KCTC 12718</strain>
    </source>
</reference>
<evidence type="ECO:0000259" key="5">
    <source>
        <dbReference type="PROSITE" id="PS50977"/>
    </source>
</evidence>
<keyword evidence="2 4" id="KW-0238">DNA-binding</keyword>
<name>A0ABS9H0W6_9BACL</name>
<dbReference type="Proteomes" id="UP001649381">
    <property type="component" value="Unassembled WGS sequence"/>
</dbReference>
<dbReference type="PANTHER" id="PTHR47506:SF6">
    <property type="entry name" value="HTH-TYPE TRANSCRIPTIONAL REPRESSOR NEMR"/>
    <property type="match status" value="1"/>
</dbReference>
<dbReference type="PANTHER" id="PTHR47506">
    <property type="entry name" value="TRANSCRIPTIONAL REGULATORY PROTEIN"/>
    <property type="match status" value="1"/>
</dbReference>
<dbReference type="InterPro" id="IPR001647">
    <property type="entry name" value="HTH_TetR"/>
</dbReference>
<dbReference type="SUPFAM" id="SSF48498">
    <property type="entry name" value="Tetracyclin repressor-like, C-terminal domain"/>
    <property type="match status" value="1"/>
</dbReference>
<keyword evidence="7" id="KW-1185">Reference proteome</keyword>
<dbReference type="Pfam" id="PF21993">
    <property type="entry name" value="TetR_C_13_2"/>
    <property type="match status" value="1"/>
</dbReference>
<evidence type="ECO:0000256" key="3">
    <source>
        <dbReference type="ARBA" id="ARBA00023163"/>
    </source>
</evidence>
<dbReference type="EMBL" id="JAKIJS010000001">
    <property type="protein sequence ID" value="MCF6138647.1"/>
    <property type="molecule type" value="Genomic_DNA"/>
</dbReference>